<organism evidence="1 2">
    <name type="scientific">Paramecium pentaurelia</name>
    <dbReference type="NCBI Taxonomy" id="43138"/>
    <lineage>
        <taxon>Eukaryota</taxon>
        <taxon>Sar</taxon>
        <taxon>Alveolata</taxon>
        <taxon>Ciliophora</taxon>
        <taxon>Intramacronucleata</taxon>
        <taxon>Oligohymenophorea</taxon>
        <taxon>Peniculida</taxon>
        <taxon>Parameciidae</taxon>
        <taxon>Paramecium</taxon>
    </lineage>
</organism>
<dbReference type="OrthoDB" id="301011at2759"/>
<reference evidence="1" key="1">
    <citation type="submission" date="2021-01" db="EMBL/GenBank/DDBJ databases">
        <authorList>
            <consortium name="Genoscope - CEA"/>
            <person name="William W."/>
        </authorList>
    </citation>
    <scope>NUCLEOTIDE SEQUENCE</scope>
</reference>
<accession>A0A8S1XIT1</accession>
<protein>
    <submittedName>
        <fullName evidence="1">Uncharacterized protein</fullName>
    </submittedName>
</protein>
<name>A0A8S1XIT1_9CILI</name>
<sequence length="254" mass="30215">MQSFSVKIQHKSEFKLCSIINNQISNQELECLQLSHTLQSPISGNSQSMTENCCFTKINEKIIEEPLLDIQCEQIYSELDNIEYCRQTLVFTNMNELQQAIQKIKYIQNRFLMPINDIQVDKQPDETYKLGIITKKFINHNFRINIRMLSKFILKAIQFDLSFSSNDIIQYYDDSFHINPISLLVYNEKQTCYEALREMLNQVDLCQDIEIILEMLKDFHNQDLEQLINYNIVDKDIYKLKLQLINLIYKRMQL</sequence>
<gene>
    <name evidence="1" type="ORF">PPENT_87.1.T1250056</name>
</gene>
<dbReference type="AlphaFoldDB" id="A0A8S1XIT1"/>
<proteinExistence type="predicted"/>
<keyword evidence="2" id="KW-1185">Reference proteome</keyword>
<dbReference type="Proteomes" id="UP000689195">
    <property type="component" value="Unassembled WGS sequence"/>
</dbReference>
<comment type="caution">
    <text evidence="1">The sequence shown here is derived from an EMBL/GenBank/DDBJ whole genome shotgun (WGS) entry which is preliminary data.</text>
</comment>
<evidence type="ECO:0000313" key="2">
    <source>
        <dbReference type="Proteomes" id="UP000689195"/>
    </source>
</evidence>
<dbReference type="EMBL" id="CAJJDO010000125">
    <property type="protein sequence ID" value="CAD8200638.1"/>
    <property type="molecule type" value="Genomic_DNA"/>
</dbReference>
<evidence type="ECO:0000313" key="1">
    <source>
        <dbReference type="EMBL" id="CAD8200638.1"/>
    </source>
</evidence>